<dbReference type="Pfam" id="PF00563">
    <property type="entry name" value="EAL"/>
    <property type="match status" value="1"/>
</dbReference>
<comment type="caution">
    <text evidence="7">The sequence shown here is derived from an EMBL/GenBank/DDBJ whole genome shotgun (WGS) entry which is preliminary data.</text>
</comment>
<dbReference type="Proteomes" id="UP000005019">
    <property type="component" value="Unassembled WGS sequence"/>
</dbReference>
<proteinExistence type="predicted"/>
<evidence type="ECO:0000313" key="7">
    <source>
        <dbReference type="EMBL" id="EGK71537.1"/>
    </source>
</evidence>
<dbReference type="SUPFAM" id="SSF55781">
    <property type="entry name" value="GAF domain-like"/>
    <property type="match status" value="1"/>
</dbReference>
<dbReference type="InterPro" id="IPR000160">
    <property type="entry name" value="GGDEF_dom"/>
</dbReference>
<evidence type="ECO:0000259" key="5">
    <source>
        <dbReference type="PROSITE" id="PS50883"/>
    </source>
</evidence>
<evidence type="ECO:0000313" key="8">
    <source>
        <dbReference type="Proteomes" id="UP000005019"/>
    </source>
</evidence>
<dbReference type="InterPro" id="IPR029787">
    <property type="entry name" value="Nucleotide_cyclase"/>
</dbReference>
<feature type="transmembrane region" description="Helical" evidence="2">
    <location>
        <begin position="20"/>
        <end position="44"/>
    </location>
</feature>
<dbReference type="InterPro" id="IPR000014">
    <property type="entry name" value="PAS"/>
</dbReference>
<dbReference type="PROSITE" id="PS50887">
    <property type="entry name" value="GGDEF"/>
    <property type="match status" value="1"/>
</dbReference>
<feature type="region of interest" description="Disordered" evidence="1">
    <location>
        <begin position="940"/>
        <end position="959"/>
    </location>
</feature>
<keyword evidence="2" id="KW-0472">Membrane</keyword>
<dbReference type="SUPFAM" id="SSF55073">
    <property type="entry name" value="Nucleotide cyclase"/>
    <property type="match status" value="1"/>
</dbReference>
<dbReference type="PANTHER" id="PTHR33121:SF71">
    <property type="entry name" value="OXYGEN SENSOR PROTEIN DOSP"/>
    <property type="match status" value="1"/>
</dbReference>
<dbReference type="InterPro" id="IPR013656">
    <property type="entry name" value="PAS_4"/>
</dbReference>
<dbReference type="InterPro" id="IPR035919">
    <property type="entry name" value="EAL_sf"/>
</dbReference>
<dbReference type="Pfam" id="PF05227">
    <property type="entry name" value="CHASE3"/>
    <property type="match status" value="1"/>
</dbReference>
<dbReference type="CDD" id="cd01949">
    <property type="entry name" value="GGDEF"/>
    <property type="match status" value="1"/>
</dbReference>
<dbReference type="NCBIfam" id="TIGR00229">
    <property type="entry name" value="sensory_box"/>
    <property type="match status" value="1"/>
</dbReference>
<gene>
    <name evidence="7" type="ORF">METUNv1_02226</name>
</gene>
<dbReference type="EMBL" id="AFHG01000050">
    <property type="protein sequence ID" value="EGK71537.1"/>
    <property type="molecule type" value="Genomic_DNA"/>
</dbReference>
<evidence type="ECO:0000259" key="4">
    <source>
        <dbReference type="PROSITE" id="PS50113"/>
    </source>
</evidence>
<dbReference type="Gene3D" id="3.30.450.40">
    <property type="match status" value="1"/>
</dbReference>
<feature type="domain" description="GGDEF" evidence="6">
    <location>
        <begin position="552"/>
        <end position="684"/>
    </location>
</feature>
<feature type="transmembrane region" description="Helical" evidence="2">
    <location>
        <begin position="194"/>
        <end position="217"/>
    </location>
</feature>
<dbReference type="InterPro" id="IPR007891">
    <property type="entry name" value="CHASE3"/>
</dbReference>
<dbReference type="InterPro" id="IPR043128">
    <property type="entry name" value="Rev_trsase/Diguanyl_cyclase"/>
</dbReference>
<feature type="compositionally biased region" description="Acidic residues" evidence="1">
    <location>
        <begin position="949"/>
        <end position="959"/>
    </location>
</feature>
<dbReference type="FunFam" id="3.20.20.450:FF:000001">
    <property type="entry name" value="Cyclic di-GMP phosphodiesterase yahA"/>
    <property type="match status" value="1"/>
</dbReference>
<dbReference type="InterPro" id="IPR000700">
    <property type="entry name" value="PAS-assoc_C"/>
</dbReference>
<keyword evidence="2" id="KW-1133">Transmembrane helix</keyword>
<dbReference type="PROSITE" id="PS50113">
    <property type="entry name" value="PAC"/>
    <property type="match status" value="1"/>
</dbReference>
<accession>F5RD66</accession>
<dbReference type="InterPro" id="IPR050706">
    <property type="entry name" value="Cyclic-di-GMP_PDE-like"/>
</dbReference>
<evidence type="ECO:0000256" key="2">
    <source>
        <dbReference type="SAM" id="Phobius"/>
    </source>
</evidence>
<feature type="domain" description="EAL" evidence="5">
    <location>
        <begin position="692"/>
        <end position="945"/>
    </location>
</feature>
<dbReference type="GO" id="GO:0071111">
    <property type="term" value="F:cyclic-guanylate-specific phosphodiesterase activity"/>
    <property type="evidence" value="ECO:0007669"/>
    <property type="project" value="InterPro"/>
</dbReference>
<dbReference type="PANTHER" id="PTHR33121">
    <property type="entry name" value="CYCLIC DI-GMP PHOSPHODIESTERASE PDEF"/>
    <property type="match status" value="1"/>
</dbReference>
<dbReference type="SUPFAM" id="SSF141868">
    <property type="entry name" value="EAL domain-like"/>
    <property type="match status" value="1"/>
</dbReference>
<dbReference type="SMART" id="SM00267">
    <property type="entry name" value="GGDEF"/>
    <property type="match status" value="1"/>
</dbReference>
<organism evidence="7 8">
    <name type="scientific">Methyloversatilis universalis (strain ATCC BAA-1314 / DSM 25237 / JCM 13912 / CCUG 52030 / FAM5)</name>
    <dbReference type="NCBI Taxonomy" id="1000565"/>
    <lineage>
        <taxon>Bacteria</taxon>
        <taxon>Pseudomonadati</taxon>
        <taxon>Pseudomonadota</taxon>
        <taxon>Betaproteobacteria</taxon>
        <taxon>Nitrosomonadales</taxon>
        <taxon>Sterolibacteriaceae</taxon>
        <taxon>Methyloversatilis</taxon>
    </lineage>
</organism>
<dbReference type="eggNOG" id="COG5001">
    <property type="taxonomic scope" value="Bacteria"/>
</dbReference>
<feature type="domain" description="PAC" evidence="4">
    <location>
        <begin position="294"/>
        <end position="344"/>
    </location>
</feature>
<dbReference type="Pfam" id="PF00990">
    <property type="entry name" value="GGDEF"/>
    <property type="match status" value="1"/>
</dbReference>
<dbReference type="NCBIfam" id="TIGR00254">
    <property type="entry name" value="GGDEF"/>
    <property type="match status" value="1"/>
</dbReference>
<dbReference type="Pfam" id="PF08448">
    <property type="entry name" value="PAS_4"/>
    <property type="match status" value="1"/>
</dbReference>
<dbReference type="SMART" id="SM00052">
    <property type="entry name" value="EAL"/>
    <property type="match status" value="1"/>
</dbReference>
<dbReference type="PROSITE" id="PS50883">
    <property type="entry name" value="EAL"/>
    <property type="match status" value="1"/>
</dbReference>
<dbReference type="AlphaFoldDB" id="F5RD66"/>
<dbReference type="Gene3D" id="3.30.70.270">
    <property type="match status" value="1"/>
</dbReference>
<dbReference type="InterPro" id="IPR029016">
    <property type="entry name" value="GAF-like_dom_sf"/>
</dbReference>
<protein>
    <submittedName>
        <fullName evidence="7">Diguanylate cyclase/phosphodiesterase with PAS/PAC and Chase sensor</fullName>
    </submittedName>
</protein>
<feature type="domain" description="PAS" evidence="3">
    <location>
        <begin position="224"/>
        <end position="294"/>
    </location>
</feature>
<evidence type="ECO:0000256" key="1">
    <source>
        <dbReference type="SAM" id="MobiDB-lite"/>
    </source>
</evidence>
<dbReference type="CDD" id="cd01948">
    <property type="entry name" value="EAL"/>
    <property type="match status" value="1"/>
</dbReference>
<keyword evidence="2" id="KW-0812">Transmembrane</keyword>
<dbReference type="Gene3D" id="3.30.450.20">
    <property type="entry name" value="PAS domain"/>
    <property type="match status" value="1"/>
</dbReference>
<name>F5RD66_METUF</name>
<dbReference type="STRING" id="1000565.METUNv1_02226"/>
<evidence type="ECO:0000259" key="3">
    <source>
        <dbReference type="PROSITE" id="PS50112"/>
    </source>
</evidence>
<reference evidence="7 8" key="1">
    <citation type="journal article" date="2011" name="J. Bacteriol.">
        <title>Genome sequence of Methyloversatilis universalis FAM5T, a methylotrophic representative of the order Rhodocyclales.</title>
        <authorList>
            <person name="Kittichotirat W."/>
            <person name="Good N.M."/>
            <person name="Hall R."/>
            <person name="Bringel F."/>
            <person name="Lajus A."/>
            <person name="Medigue C."/>
            <person name="Smalley N.E."/>
            <person name="Beck D."/>
            <person name="Bumgarner R."/>
            <person name="Vuilleumier S."/>
            <person name="Kalyuzhnaya M.G."/>
        </authorList>
    </citation>
    <scope>NUCLEOTIDE SEQUENCE [LARGE SCALE GENOMIC DNA]</scope>
    <source>
        <strain evidence="8">ATCC BAA-1314 / JCM 13912 / FAM5</strain>
    </source>
</reference>
<keyword evidence="8" id="KW-1185">Reference proteome</keyword>
<sequence>MRQATERRMSPAPEHARFEARIRIVFLLAVLVVAGMSVTAWTVVHDAHVAALRLASAHELLNGLARTRAETLQVELSTQGFRLTGDPARLAERDRAMLRREEVMTRVRELIADDPVQGARWADLKAVIDQRIALSRQIEMLRKTGGEAAASAFVATAPLKQTRERIDGLLGDMDDAQRRQLRQRTAAQLRTRDALVGAGVAVVILLCALLGATYVLIRQRLRNSEDHLRNVISRTPAIIAHVDARQRYVYVNARYLERFAPGRSDLTGLTVREVIGEARYAVVAPLIGRVLQGEPQDYDWEPFPGEWQFISYLPRFDERGQVTGYYVLGADITGRKRAEARIRQLNGELEQRVGELERVSRALRTLSAGNRAMLRATGEHDLLDSMCRELVDKGGYPMAAVWLSDAGGALVPTAQCGHPGGMDALIAASAAEAAPVIEALQAGDRIACFAQDCLPLPLDALEGGPVMACALRAGDQLIGVLAVRVPADGDGREDRSLIRESADDLAYGVTSLRTREQMYRLTQYDTLTGLPNQMLFGELLTAELEDSLRMARPFALLQMNIERLSEINDALGFGQGDDMLKEFGRRLGEVAPPGASIARLRGDEFALLLPASGRAAALAMAQRLRAVLSQPFALAELPIEVSTRIGIALYPDHGSTPHDLFRHMDIAVRHAKKRGVDCMVFDPDCYQGPSHRLNMAGELRRAIEAGDLRLHLQPKVDMRSGRVCGAEALVRWQHPQRGLIPPAEFIPLAEQTGLIQPLTEWVLERALQLNAGWEAVGRALPIAVNLSARSLRDEDLVDRIRQMLGHWTTRSGLLEIEITESALMEDAEFALGVLNGLRAEGLRLYIDDFGTGYSSLSYLLKLPVDCIKIDQSFVRAMTGSSESAVIVRSTVDLAHDLGRKVVAEGVETRQHWDALAALGCDVAQGYLIARPMPAEQFQDWVGGFRSPEPPDDDQGFAGV</sequence>
<dbReference type="InterPro" id="IPR001633">
    <property type="entry name" value="EAL_dom"/>
</dbReference>
<evidence type="ECO:0000259" key="6">
    <source>
        <dbReference type="PROSITE" id="PS50887"/>
    </source>
</evidence>
<dbReference type="InterPro" id="IPR035965">
    <property type="entry name" value="PAS-like_dom_sf"/>
</dbReference>
<dbReference type="Gene3D" id="3.20.20.450">
    <property type="entry name" value="EAL domain"/>
    <property type="match status" value="1"/>
</dbReference>
<dbReference type="SUPFAM" id="SSF55785">
    <property type="entry name" value="PYP-like sensor domain (PAS domain)"/>
    <property type="match status" value="1"/>
</dbReference>
<dbReference type="PROSITE" id="PS50112">
    <property type="entry name" value="PAS"/>
    <property type="match status" value="1"/>
</dbReference>